<keyword evidence="2" id="KW-0808">Transferase</keyword>
<dbReference type="PROSITE" id="PS50878">
    <property type="entry name" value="RT_POL"/>
    <property type="match status" value="1"/>
</dbReference>
<dbReference type="InterPro" id="IPR043502">
    <property type="entry name" value="DNA/RNA_pol_sf"/>
</dbReference>
<name>A0A5B6UER1_9ROSI</name>
<dbReference type="InterPro" id="IPR002156">
    <property type="entry name" value="RNaseH_domain"/>
</dbReference>
<dbReference type="OrthoDB" id="1932527at2759"/>
<dbReference type="GO" id="GO:0003964">
    <property type="term" value="F:RNA-directed DNA polymerase activity"/>
    <property type="evidence" value="ECO:0007669"/>
    <property type="project" value="UniProtKB-KW"/>
</dbReference>
<dbReference type="Pfam" id="PF00078">
    <property type="entry name" value="RVT_1"/>
    <property type="match status" value="1"/>
</dbReference>
<dbReference type="EMBL" id="SMMG02000012">
    <property type="protein sequence ID" value="KAA3455054.1"/>
    <property type="molecule type" value="Genomic_DNA"/>
</dbReference>
<organism evidence="2 3">
    <name type="scientific">Gossypium australe</name>
    <dbReference type="NCBI Taxonomy" id="47621"/>
    <lineage>
        <taxon>Eukaryota</taxon>
        <taxon>Viridiplantae</taxon>
        <taxon>Streptophyta</taxon>
        <taxon>Embryophyta</taxon>
        <taxon>Tracheophyta</taxon>
        <taxon>Spermatophyta</taxon>
        <taxon>Magnoliopsida</taxon>
        <taxon>eudicotyledons</taxon>
        <taxon>Gunneridae</taxon>
        <taxon>Pentapetalae</taxon>
        <taxon>rosids</taxon>
        <taxon>malvids</taxon>
        <taxon>Malvales</taxon>
        <taxon>Malvaceae</taxon>
        <taxon>Malvoideae</taxon>
        <taxon>Gossypium</taxon>
    </lineage>
</organism>
<dbReference type="SUPFAM" id="SSF56672">
    <property type="entry name" value="DNA/RNA polymerases"/>
    <property type="match status" value="1"/>
</dbReference>
<dbReference type="SUPFAM" id="SSF53098">
    <property type="entry name" value="Ribonuclease H-like"/>
    <property type="match status" value="1"/>
</dbReference>
<evidence type="ECO:0000259" key="1">
    <source>
        <dbReference type="PROSITE" id="PS50878"/>
    </source>
</evidence>
<sequence>MEETFDGEVRKIWESSSGNLLTKLDKLQSGLRSWAGKIQGDRKRRKTLLNNRLSEILAEDRNEQNMAELVDTKVQLNLEIDKDERYWEQRALINWLKFWDKNTAFFHSQASSRRRRNMIQKLQSNNGQVAENIPDIENIARNYFQNLFGTEGRECCNYLLLGIESNVGISSRMRLITDNILLTYEILHILKQKIMGRKGFMAVKLDMSKAYDRVEWDFVKEIMVRMGFANGLIGTIMECITPVSYSMVINGYKGNKFWPSQGLRQGDPLSPFLFLMCGERLLSLLRLAMNEGNLKGVKASRSGLKISHLLFADDCILFSEASRRGANVLKEILRKYRNSSGQCVNFDNKNTPELERNLVINILGVRSSYNPERYLGLPNMVGRRKKESFQLLKDKMGREVFIKSILQAIPTYTMACFLLPKTLCVEIESIMAKFWWQKGIGRKGIHWCEWRKLCELKENGSLGFRNMCQFNIALLAKQGWRLIIHPVSLLARVLKAKYFSNSSFLNAPLGNLPSLTWRSIWAARGLLRSGMGWRIGRGTEVSVWDDHWIPGKELIGRELQTGNEVELVADLIDAENCEWKTEPVVCTFTADIAEKVLQIPLAKNLGADFQIWRGELSGDFSVRSATIWLLWGARNRLVHEKKNETAEEISVGVKRYMAEIDGIQTEKLSLHRIENRNQEELPSDTTIFFDAAFDASSKKSMAGLVVTDRTGCIVKTMNVSNSNVPTPFAAEAYAGYHAVKLGRSMGFQTVRIKGDSRTVITKCQTNKNDKSVISAIIKDIQELSKQFLKIEFQFITRTQNQMAHRVAEEALRREETVYLGGEFSHDPQDASARRWRRSPD</sequence>
<dbReference type="GO" id="GO:0004523">
    <property type="term" value="F:RNA-DNA hybrid ribonuclease activity"/>
    <property type="evidence" value="ECO:0007669"/>
    <property type="project" value="InterPro"/>
</dbReference>
<evidence type="ECO:0000313" key="3">
    <source>
        <dbReference type="Proteomes" id="UP000325315"/>
    </source>
</evidence>
<comment type="caution">
    <text evidence="2">The sequence shown here is derived from an EMBL/GenBank/DDBJ whole genome shotgun (WGS) entry which is preliminary data.</text>
</comment>
<dbReference type="CDD" id="cd06222">
    <property type="entry name" value="RNase_H_like"/>
    <property type="match status" value="1"/>
</dbReference>
<protein>
    <submittedName>
        <fullName evidence="2">Reverse transcriptase</fullName>
    </submittedName>
</protein>
<dbReference type="GO" id="GO:0003676">
    <property type="term" value="F:nucleic acid binding"/>
    <property type="evidence" value="ECO:0007669"/>
    <property type="project" value="InterPro"/>
</dbReference>
<dbReference type="InterPro" id="IPR044730">
    <property type="entry name" value="RNase_H-like_dom_plant"/>
</dbReference>
<accession>A0A5B6UER1</accession>
<keyword evidence="2" id="KW-0695">RNA-directed DNA polymerase</keyword>
<dbReference type="InterPro" id="IPR036397">
    <property type="entry name" value="RNaseH_sf"/>
</dbReference>
<keyword evidence="2" id="KW-0548">Nucleotidyltransferase</keyword>
<dbReference type="PANTHER" id="PTHR33116">
    <property type="entry name" value="REVERSE TRANSCRIPTASE ZINC-BINDING DOMAIN-CONTAINING PROTEIN-RELATED-RELATED"/>
    <property type="match status" value="1"/>
</dbReference>
<proteinExistence type="predicted"/>
<dbReference type="CDD" id="cd01650">
    <property type="entry name" value="RT_nLTR_like"/>
    <property type="match status" value="1"/>
</dbReference>
<dbReference type="InterPro" id="IPR012337">
    <property type="entry name" value="RNaseH-like_sf"/>
</dbReference>
<feature type="domain" description="Reverse transcriptase" evidence="1">
    <location>
        <begin position="58"/>
        <end position="379"/>
    </location>
</feature>
<evidence type="ECO:0000313" key="2">
    <source>
        <dbReference type="EMBL" id="KAA3455054.1"/>
    </source>
</evidence>
<dbReference type="Gene3D" id="3.30.420.10">
    <property type="entry name" value="Ribonuclease H-like superfamily/Ribonuclease H"/>
    <property type="match status" value="1"/>
</dbReference>
<gene>
    <name evidence="2" type="ORF">EPI10_018123</name>
</gene>
<dbReference type="InterPro" id="IPR000477">
    <property type="entry name" value="RT_dom"/>
</dbReference>
<dbReference type="AlphaFoldDB" id="A0A5B6UER1"/>
<dbReference type="Pfam" id="PF13456">
    <property type="entry name" value="RVT_3"/>
    <property type="match status" value="1"/>
</dbReference>
<reference evidence="2" key="1">
    <citation type="submission" date="2019-08" db="EMBL/GenBank/DDBJ databases">
        <authorList>
            <person name="Liu F."/>
        </authorList>
    </citation>
    <scope>NUCLEOTIDE SEQUENCE [LARGE SCALE GENOMIC DNA]</scope>
    <source>
        <strain evidence="2">PA1801</strain>
        <tissue evidence="2">Leaf</tissue>
    </source>
</reference>
<keyword evidence="3" id="KW-1185">Reference proteome</keyword>
<dbReference type="PANTHER" id="PTHR33116:SF86">
    <property type="entry name" value="REVERSE TRANSCRIPTASE DOMAIN-CONTAINING PROTEIN"/>
    <property type="match status" value="1"/>
</dbReference>
<dbReference type="Proteomes" id="UP000325315">
    <property type="component" value="Unassembled WGS sequence"/>
</dbReference>